<evidence type="ECO:0000313" key="2">
    <source>
        <dbReference type="Proteomes" id="UP001152795"/>
    </source>
</evidence>
<protein>
    <submittedName>
        <fullName evidence="1">Zinc finger and SCAN domain-containing 22</fullName>
    </submittedName>
</protein>
<dbReference type="AlphaFoldDB" id="A0A6S7ILR6"/>
<dbReference type="SUPFAM" id="SSF56672">
    <property type="entry name" value="DNA/RNA polymerases"/>
    <property type="match status" value="1"/>
</dbReference>
<dbReference type="OrthoDB" id="5983181at2759"/>
<organism evidence="1 2">
    <name type="scientific">Paramuricea clavata</name>
    <name type="common">Red gorgonian</name>
    <name type="synonym">Violescent sea-whip</name>
    <dbReference type="NCBI Taxonomy" id="317549"/>
    <lineage>
        <taxon>Eukaryota</taxon>
        <taxon>Metazoa</taxon>
        <taxon>Cnidaria</taxon>
        <taxon>Anthozoa</taxon>
        <taxon>Octocorallia</taxon>
        <taxon>Malacalcyonacea</taxon>
        <taxon>Plexauridae</taxon>
        <taxon>Paramuricea</taxon>
    </lineage>
</organism>
<evidence type="ECO:0000313" key="1">
    <source>
        <dbReference type="EMBL" id="CAB4020084.1"/>
    </source>
</evidence>
<name>A0A6S7ILR6_PARCT</name>
<accession>A0A6S7ILR6</accession>
<proteinExistence type="predicted"/>
<dbReference type="PANTHER" id="PTHR33206">
    <property type="entry name" value="PROTEIN CBG10425"/>
    <property type="match status" value="1"/>
</dbReference>
<dbReference type="PANTHER" id="PTHR33206:SF1">
    <property type="entry name" value="DNA-DIRECTED DNA POLYMERASE"/>
    <property type="match status" value="1"/>
</dbReference>
<comment type="caution">
    <text evidence="1">The sequence shown here is derived from an EMBL/GenBank/DDBJ whole genome shotgun (WGS) entry which is preliminary data.</text>
</comment>
<sequence>MCLKTARLKFLDICNYLAPGYSYAQFLQAYECVARKGYFPYEWFDNREKLDVGELPPQAVFFSTLRNANISDDEYQYCLDVWQSENMQTFRDYLVWYNNLDVEPFVEAIEKMFQFYQPRGLDLFKDGISVPGLVMKYLFSRLEANTFFSLFQERNKDLYYSFKNNIVGGPSIIFQRYHERDKTFIRGGKPCKRVWGADANALYLWALAQDMPCGYYARRSSETNFRKQDFFNKSSIEWLDYVAQRDGVNIEHAHNMGEKRIGRYFVDGFDTANKTIYEFNGCYFHGHQCEINEKDYNERCGVQMRVLYERTIERKRYLQDRGYTVVDIWECQYKQMRKTDDDLKLFRQNYKQGLDVKTAMSEAEILSMIKSGKIFGVVECDIHVPDDKKDKFSEMSSIFKNADIPLEAIGEHMQNFVRENNLNTKPRRGLIGSMFGIKIFLTTPLLRWYIEHGLQVTKIYQIVEYTPKNCFASFADDVSNARREGDRDPSTAIIAETMKLFGNSGYGRTLTNKEKHLDIKYCDESNIGLMVNDPHFRKLDIVDDGFYEVSKTKKSISMNLPIQIGFFVYQYAKLRMLEFYYDFMDTFIDRSDFEYCEMDTDSAYVALSGESIDAVIKPEL</sequence>
<dbReference type="Proteomes" id="UP001152795">
    <property type="component" value="Unassembled WGS sequence"/>
</dbReference>
<dbReference type="InterPro" id="IPR043502">
    <property type="entry name" value="DNA/RNA_pol_sf"/>
</dbReference>
<reference evidence="1" key="1">
    <citation type="submission" date="2020-04" db="EMBL/GenBank/DDBJ databases">
        <authorList>
            <person name="Alioto T."/>
            <person name="Alioto T."/>
            <person name="Gomez Garrido J."/>
        </authorList>
    </citation>
    <scope>NUCLEOTIDE SEQUENCE</scope>
    <source>
        <strain evidence="1">A484AB</strain>
    </source>
</reference>
<dbReference type="Gene3D" id="3.40.960.10">
    <property type="entry name" value="VSR Endonuclease"/>
    <property type="match status" value="1"/>
</dbReference>
<keyword evidence="2" id="KW-1185">Reference proteome</keyword>
<dbReference type="EMBL" id="CACRXK020010775">
    <property type="protein sequence ID" value="CAB4020084.1"/>
    <property type="molecule type" value="Genomic_DNA"/>
</dbReference>
<gene>
    <name evidence="1" type="ORF">PACLA_8A085650</name>
</gene>